<feature type="region of interest" description="Disordered" evidence="6">
    <location>
        <begin position="440"/>
        <end position="485"/>
    </location>
</feature>
<dbReference type="InterPro" id="IPR020846">
    <property type="entry name" value="MFS_dom"/>
</dbReference>
<dbReference type="GO" id="GO:0022857">
    <property type="term" value="F:transmembrane transporter activity"/>
    <property type="evidence" value="ECO:0007669"/>
    <property type="project" value="InterPro"/>
</dbReference>
<dbReference type="GO" id="GO:0016020">
    <property type="term" value="C:membrane"/>
    <property type="evidence" value="ECO:0007669"/>
    <property type="project" value="UniProtKB-SubCell"/>
</dbReference>
<dbReference type="InterPro" id="IPR011701">
    <property type="entry name" value="MFS"/>
</dbReference>
<dbReference type="SUPFAM" id="SSF103473">
    <property type="entry name" value="MFS general substrate transporter"/>
    <property type="match status" value="1"/>
</dbReference>
<feature type="transmembrane region" description="Helical" evidence="7">
    <location>
        <begin position="609"/>
        <end position="630"/>
    </location>
</feature>
<evidence type="ECO:0000256" key="6">
    <source>
        <dbReference type="SAM" id="MobiDB-lite"/>
    </source>
</evidence>
<protein>
    <recommendedName>
        <fullName evidence="8">Major facilitator superfamily (MFS) profile domain-containing protein</fullName>
    </recommendedName>
</protein>
<evidence type="ECO:0000256" key="1">
    <source>
        <dbReference type="ARBA" id="ARBA00004141"/>
    </source>
</evidence>
<dbReference type="AlphaFoldDB" id="A0AAX4JS14"/>
<feature type="transmembrane region" description="Helical" evidence="7">
    <location>
        <begin position="216"/>
        <end position="240"/>
    </location>
</feature>
<dbReference type="Proteomes" id="UP001355207">
    <property type="component" value="Chromosome 2"/>
</dbReference>
<evidence type="ECO:0000256" key="7">
    <source>
        <dbReference type="SAM" id="Phobius"/>
    </source>
</evidence>
<feature type="region of interest" description="Disordered" evidence="6">
    <location>
        <begin position="48"/>
        <end position="74"/>
    </location>
</feature>
<feature type="domain" description="Major facilitator superfamily (MFS) profile" evidence="8">
    <location>
        <begin position="94"/>
        <end position="698"/>
    </location>
</feature>
<reference evidence="9 10" key="1">
    <citation type="submission" date="2024-01" db="EMBL/GenBank/DDBJ databases">
        <title>Comparative genomics of Cryptococcus and Kwoniella reveals pathogenesis evolution and contrasting modes of karyotype evolution via chromosome fusion or intercentromeric recombination.</title>
        <authorList>
            <person name="Coelho M.A."/>
            <person name="David-Palma M."/>
            <person name="Shea T."/>
            <person name="Bowers K."/>
            <person name="McGinley-Smith S."/>
            <person name="Mohammad A.W."/>
            <person name="Gnirke A."/>
            <person name="Yurkov A.M."/>
            <person name="Nowrousian M."/>
            <person name="Sun S."/>
            <person name="Cuomo C.A."/>
            <person name="Heitman J."/>
        </authorList>
    </citation>
    <scope>NUCLEOTIDE SEQUENCE [LARGE SCALE GENOMIC DNA]</scope>
    <source>
        <strain evidence="9 10">CBS 6074</strain>
    </source>
</reference>
<organism evidence="9 10">
    <name type="scientific">Kwoniella dendrophila CBS 6074</name>
    <dbReference type="NCBI Taxonomy" id="1295534"/>
    <lineage>
        <taxon>Eukaryota</taxon>
        <taxon>Fungi</taxon>
        <taxon>Dikarya</taxon>
        <taxon>Basidiomycota</taxon>
        <taxon>Agaricomycotina</taxon>
        <taxon>Tremellomycetes</taxon>
        <taxon>Tremellales</taxon>
        <taxon>Cryptococcaceae</taxon>
        <taxon>Kwoniella</taxon>
    </lineage>
</organism>
<feature type="transmembrane region" description="Helical" evidence="7">
    <location>
        <begin position="163"/>
        <end position="195"/>
    </location>
</feature>
<evidence type="ECO:0000313" key="10">
    <source>
        <dbReference type="Proteomes" id="UP001355207"/>
    </source>
</evidence>
<feature type="transmembrane region" description="Helical" evidence="7">
    <location>
        <begin position="260"/>
        <end position="282"/>
    </location>
</feature>
<accession>A0AAX4JS14</accession>
<keyword evidence="5 7" id="KW-0472">Membrane</keyword>
<evidence type="ECO:0000256" key="2">
    <source>
        <dbReference type="ARBA" id="ARBA00022448"/>
    </source>
</evidence>
<feature type="transmembrane region" description="Helical" evidence="7">
    <location>
        <begin position="557"/>
        <end position="578"/>
    </location>
</feature>
<feature type="region of interest" description="Disordered" evidence="6">
    <location>
        <begin position="334"/>
        <end position="364"/>
    </location>
</feature>
<proteinExistence type="predicted"/>
<dbReference type="EMBL" id="CP144099">
    <property type="protein sequence ID" value="WWC87375.1"/>
    <property type="molecule type" value="Genomic_DNA"/>
</dbReference>
<feature type="compositionally biased region" description="Acidic residues" evidence="6">
    <location>
        <begin position="51"/>
        <end position="70"/>
    </location>
</feature>
<feature type="compositionally biased region" description="Polar residues" evidence="6">
    <location>
        <begin position="8"/>
        <end position="28"/>
    </location>
</feature>
<keyword evidence="3 7" id="KW-0812">Transmembrane</keyword>
<dbReference type="Gene3D" id="1.20.1250.20">
    <property type="entry name" value="MFS general substrate transporter like domains"/>
    <property type="match status" value="2"/>
</dbReference>
<feature type="transmembrane region" description="Helical" evidence="7">
    <location>
        <begin position="129"/>
        <end position="151"/>
    </location>
</feature>
<dbReference type="PROSITE" id="PS50850">
    <property type="entry name" value="MFS"/>
    <property type="match status" value="1"/>
</dbReference>
<evidence type="ECO:0000256" key="4">
    <source>
        <dbReference type="ARBA" id="ARBA00022989"/>
    </source>
</evidence>
<dbReference type="PANTHER" id="PTHR23511">
    <property type="entry name" value="SYNAPTIC VESICLE GLYCOPROTEIN 2"/>
    <property type="match status" value="1"/>
</dbReference>
<evidence type="ECO:0000256" key="5">
    <source>
        <dbReference type="ARBA" id="ARBA00023136"/>
    </source>
</evidence>
<dbReference type="PANTHER" id="PTHR23511:SF5">
    <property type="entry name" value="MAJOR FACILITATOR-TYPE TRANSPORTER HXNZ-RELATED"/>
    <property type="match status" value="1"/>
</dbReference>
<keyword evidence="4 7" id="KW-1133">Transmembrane helix</keyword>
<dbReference type="RefSeq" id="XP_066074138.1">
    <property type="nucleotide sequence ID" value="XM_066218041.1"/>
</dbReference>
<feature type="compositionally biased region" description="Basic and acidic residues" evidence="6">
    <location>
        <begin position="334"/>
        <end position="345"/>
    </location>
</feature>
<feature type="region of interest" description="Disordered" evidence="6">
    <location>
        <begin position="1"/>
        <end position="34"/>
    </location>
</feature>
<evidence type="ECO:0000313" key="9">
    <source>
        <dbReference type="EMBL" id="WWC87375.1"/>
    </source>
</evidence>
<feature type="transmembrane region" description="Helical" evidence="7">
    <location>
        <begin position="515"/>
        <end position="537"/>
    </location>
</feature>
<keyword evidence="2" id="KW-0813">Transport</keyword>
<evidence type="ECO:0000259" key="8">
    <source>
        <dbReference type="PROSITE" id="PS50850"/>
    </source>
</evidence>
<dbReference type="InterPro" id="IPR036259">
    <property type="entry name" value="MFS_trans_sf"/>
</dbReference>
<feature type="transmembrane region" description="Helical" evidence="7">
    <location>
        <begin position="676"/>
        <end position="695"/>
    </location>
</feature>
<gene>
    <name evidence="9" type="ORF">L201_002264</name>
</gene>
<keyword evidence="10" id="KW-1185">Reference proteome</keyword>
<evidence type="ECO:0000256" key="3">
    <source>
        <dbReference type="ARBA" id="ARBA00022692"/>
    </source>
</evidence>
<dbReference type="GeneID" id="91092936"/>
<dbReference type="Pfam" id="PF07690">
    <property type="entry name" value="MFS_1"/>
    <property type="match status" value="1"/>
</dbReference>
<sequence>MLPPPPASRQSSYIYAHPNQPSSSTLHASSPIKHGRIPSFRSAAENVLGLDQDDAGAEEGDDEDDGGMNDDDGRERGLEETLERIGFGAYHWRLLALCGFGWMSDNSALQTIAVILPRVQIHYNLSSKVVGLLSASTMAGMMIGAVAWGVISDLLGRSLPFNSTLFLTAIFGIAASFSPNFVVLCFWMFLLGSAVGGSMPTDGTLFLENLPHSKQYLLTLLSVFFSLGAVLSSVVSLLFLPGHSCKEYEGCDISAGDNEGWRRVMLIIGLINLAFAFARTFLFRLQESPRYLVSNGREAEAVVALQAIATYNSNSIDVQRADVQTNEDLAIDLDHDYEERDKKNSELPTPEIEDTHEREGESSELPRWTNQINIDKNNDNRQGRYGGLGYGTHKFNSSGRKEPLRLGSSFYSTSTPAIIEEDELNRNQFENSFAAATSASYDGELPEDDVNGDGERQVLFDSNDNDDEQSNAQEKKWRRKRTDSNDDRWHEKPLVWWESWLKQMKKLFVPQWRKTVILMWIIWGALSFAYTMFNVWLPSVLESKATGEGDEAIKEALGDYVLYSLAGCPGSIIGAWMIQTHLGRRKSLAICTLATGMATFAFINVQAKWAVVASSMTISAAATAMYAVLYGMTPETFGTSIRGTACGTSSALSRFTGVTAPVSAGFLLSISPSLPVFASAAIFVATAACALALPFERVGGGRSGGVMH</sequence>
<name>A0AAX4JS14_9TREE</name>
<comment type="subcellular location">
    <subcellularLocation>
        <location evidence="1">Membrane</location>
        <topology evidence="1">Multi-pass membrane protein</topology>
    </subcellularLocation>
</comment>